<evidence type="ECO:0000256" key="4">
    <source>
        <dbReference type="PROSITE-ProRule" id="PRU00134"/>
    </source>
</evidence>
<dbReference type="SUPFAM" id="SSF144232">
    <property type="entry name" value="HIT/MYND zinc finger-like"/>
    <property type="match status" value="1"/>
</dbReference>
<keyword evidence="7" id="KW-1185">Reference proteome</keyword>
<organism evidence="6 7">
    <name type="scientific">Seiridium unicorne</name>
    <dbReference type="NCBI Taxonomy" id="138068"/>
    <lineage>
        <taxon>Eukaryota</taxon>
        <taxon>Fungi</taxon>
        <taxon>Dikarya</taxon>
        <taxon>Ascomycota</taxon>
        <taxon>Pezizomycotina</taxon>
        <taxon>Sordariomycetes</taxon>
        <taxon>Xylariomycetidae</taxon>
        <taxon>Amphisphaeriales</taxon>
        <taxon>Sporocadaceae</taxon>
        <taxon>Seiridium</taxon>
    </lineage>
</organism>
<feature type="domain" description="MYND-type" evidence="5">
    <location>
        <begin position="10"/>
        <end position="51"/>
    </location>
</feature>
<dbReference type="Gene3D" id="6.10.140.2220">
    <property type="match status" value="1"/>
</dbReference>
<comment type="caution">
    <text evidence="6">The sequence shown here is derived from an EMBL/GenBank/DDBJ whole genome shotgun (WGS) entry which is preliminary data.</text>
</comment>
<keyword evidence="2 4" id="KW-0863">Zinc-finger</keyword>
<dbReference type="Proteomes" id="UP001408356">
    <property type="component" value="Unassembled WGS sequence"/>
</dbReference>
<evidence type="ECO:0000313" key="7">
    <source>
        <dbReference type="Proteomes" id="UP001408356"/>
    </source>
</evidence>
<gene>
    <name evidence="6" type="ORF">SUNI508_01538</name>
</gene>
<dbReference type="Pfam" id="PF14737">
    <property type="entry name" value="DUF4470"/>
    <property type="match status" value="1"/>
</dbReference>
<evidence type="ECO:0000256" key="3">
    <source>
        <dbReference type="ARBA" id="ARBA00022833"/>
    </source>
</evidence>
<dbReference type="PROSITE" id="PS01360">
    <property type="entry name" value="ZF_MYND_1"/>
    <property type="match status" value="1"/>
</dbReference>
<dbReference type="InterPro" id="IPR002893">
    <property type="entry name" value="Znf_MYND"/>
</dbReference>
<dbReference type="EMBL" id="JARVKF010000396">
    <property type="protein sequence ID" value="KAK9417781.1"/>
    <property type="molecule type" value="Genomic_DNA"/>
</dbReference>
<evidence type="ECO:0000256" key="1">
    <source>
        <dbReference type="ARBA" id="ARBA00022723"/>
    </source>
</evidence>
<name>A0ABR2UT72_9PEZI</name>
<dbReference type="InterPro" id="IPR027974">
    <property type="entry name" value="DUF4470"/>
</dbReference>
<protein>
    <submittedName>
        <fullName evidence="6">MYND-type zinc finger protein samB</fullName>
    </submittedName>
</protein>
<keyword evidence="3" id="KW-0862">Zinc</keyword>
<evidence type="ECO:0000313" key="6">
    <source>
        <dbReference type="EMBL" id="KAK9417781.1"/>
    </source>
</evidence>
<keyword evidence="1" id="KW-0479">Metal-binding</keyword>
<proteinExistence type="predicted"/>
<sequence>MASPAEAPAHFQCANKSCTNVGGFSCTRCLLVLYCGQDCQRAHWQQHKTDCKSALLEPSWRPQWDIEDRTPIFCGGRPVSSFDDSKKFLWGRVPAYDVLNLQANEGSGITSDLDLLFAASGDLRNVLKTIESLPPTYGGKVRITMNDEDLDVVVRNVLILLLLVNTPNPQSAAQCVIHLWYSAFIPQALQDVLAKVHGVVQSLCTAFESDPAEALLIQEFPFDKGFIRVTLQKKAWFSMLDYLKPSEISLEEAKELRKAVTLAPERTDYRERAWFQQSPSARFCSYKFREDGVLLPFSAARDAFILPNPTIFVSGSWPLADSADPLDGWALGDVKKTDSGAATNDIYGKLYYHLLGLLSSVHGRLRDTKISIQMKNKCMRRLFRDTSLQKYRFDRIETANMADTDHLGVAYTVRALGSLLNKPEVNPHATLITLFMNAVPETTTLDDKISEIPAETDIVNAYMAIPRHMSRNDARFIRLFACREMVRDYEKYFERYMQMHFKKFRTLLRIDMEMKPEHTIIDQWPLRLKKRPGEPGAGKEFAEIMESGHMGHQRYVEWRLERS</sequence>
<evidence type="ECO:0000256" key="2">
    <source>
        <dbReference type="ARBA" id="ARBA00022771"/>
    </source>
</evidence>
<accession>A0ABR2UT72</accession>
<dbReference type="PROSITE" id="PS50865">
    <property type="entry name" value="ZF_MYND_2"/>
    <property type="match status" value="1"/>
</dbReference>
<evidence type="ECO:0000259" key="5">
    <source>
        <dbReference type="PROSITE" id="PS50865"/>
    </source>
</evidence>
<dbReference type="Pfam" id="PF01753">
    <property type="entry name" value="zf-MYND"/>
    <property type="match status" value="1"/>
</dbReference>
<reference evidence="6 7" key="1">
    <citation type="journal article" date="2024" name="J. Plant Pathol.">
        <title>Sequence and assembly of the genome of Seiridium unicorne, isolate CBS 538.82, causal agent of cypress canker disease.</title>
        <authorList>
            <person name="Scali E."/>
            <person name="Rocca G.D."/>
            <person name="Danti R."/>
            <person name="Garbelotto M."/>
            <person name="Barberini S."/>
            <person name="Baroncelli R."/>
            <person name="Emiliani G."/>
        </authorList>
    </citation>
    <scope>NUCLEOTIDE SEQUENCE [LARGE SCALE GENOMIC DNA]</scope>
    <source>
        <strain evidence="6 7">BM-138-508</strain>
    </source>
</reference>